<evidence type="ECO:0000313" key="3">
    <source>
        <dbReference type="EMBL" id="GAI48528.1"/>
    </source>
</evidence>
<accession>X1NY57</accession>
<feature type="non-terminal residue" evidence="3">
    <location>
        <position position="131"/>
    </location>
</feature>
<evidence type="ECO:0000256" key="1">
    <source>
        <dbReference type="SAM" id="MobiDB-lite"/>
    </source>
</evidence>
<sequence>MASPEVLKQTLRIIDASLNRLGEGLRFLEDLARLQLNDVPLTQQLKTMRHELLRSDWAFNQQLLQARNSVGDVGVDIEVPGEEKQRELPTMVVANARRAQESLRTLEELSKIPGAPPELDPEKFKQARFKL</sequence>
<dbReference type="InterPro" id="IPR041397">
    <property type="entry name" value="ThiD2"/>
</dbReference>
<feature type="domain" description="ThiD2" evidence="2">
    <location>
        <begin position="12"/>
        <end position="130"/>
    </location>
</feature>
<dbReference type="EMBL" id="BARV01035895">
    <property type="protein sequence ID" value="GAI48528.1"/>
    <property type="molecule type" value="Genomic_DNA"/>
</dbReference>
<dbReference type="Pfam" id="PF17792">
    <property type="entry name" value="ThiD2"/>
    <property type="match status" value="1"/>
</dbReference>
<evidence type="ECO:0000259" key="2">
    <source>
        <dbReference type="Pfam" id="PF17792"/>
    </source>
</evidence>
<name>X1NY57_9ZZZZ</name>
<gene>
    <name evidence="3" type="ORF">S06H3_55905</name>
</gene>
<feature type="region of interest" description="Disordered" evidence="1">
    <location>
        <begin position="110"/>
        <end position="131"/>
    </location>
</feature>
<comment type="caution">
    <text evidence="3">The sequence shown here is derived from an EMBL/GenBank/DDBJ whole genome shotgun (WGS) entry which is preliminary data.</text>
</comment>
<organism evidence="3">
    <name type="scientific">marine sediment metagenome</name>
    <dbReference type="NCBI Taxonomy" id="412755"/>
    <lineage>
        <taxon>unclassified sequences</taxon>
        <taxon>metagenomes</taxon>
        <taxon>ecological metagenomes</taxon>
    </lineage>
</organism>
<reference evidence="3" key="1">
    <citation type="journal article" date="2014" name="Front. Microbiol.">
        <title>High frequency of phylogenetically diverse reductive dehalogenase-homologous genes in deep subseafloor sedimentary metagenomes.</title>
        <authorList>
            <person name="Kawai M."/>
            <person name="Futagami T."/>
            <person name="Toyoda A."/>
            <person name="Takaki Y."/>
            <person name="Nishi S."/>
            <person name="Hori S."/>
            <person name="Arai W."/>
            <person name="Tsubouchi T."/>
            <person name="Morono Y."/>
            <person name="Uchiyama I."/>
            <person name="Ito T."/>
            <person name="Fujiyama A."/>
            <person name="Inagaki F."/>
            <person name="Takami H."/>
        </authorList>
    </citation>
    <scope>NUCLEOTIDE SEQUENCE</scope>
    <source>
        <strain evidence="3">Expedition CK06-06</strain>
    </source>
</reference>
<dbReference type="AlphaFoldDB" id="X1NY57"/>
<proteinExistence type="predicted"/>
<protein>
    <recommendedName>
        <fullName evidence="2">ThiD2 domain-containing protein</fullName>
    </recommendedName>
</protein>